<organism evidence="2 3">
    <name type="scientific">Paracoccus niistensis</name>
    <dbReference type="NCBI Taxonomy" id="632935"/>
    <lineage>
        <taxon>Bacteria</taxon>
        <taxon>Pseudomonadati</taxon>
        <taxon>Pseudomonadota</taxon>
        <taxon>Alphaproteobacteria</taxon>
        <taxon>Rhodobacterales</taxon>
        <taxon>Paracoccaceae</taxon>
        <taxon>Paracoccus</taxon>
    </lineage>
</organism>
<name>A0ABV6I2T5_9RHOB</name>
<sequence>MPALPCPPAFLEVRSTDIKLPPHLRSLCAGFDLGKWRRDELITHLLNWLPSFCLTEKEYADRIAIEPATIMGQAAQRLYTTEKYQRRGEIGELLLHIACRQTFKTVPVICKLVYKSSYNDTVKGFDMVHMVPAANDLGAEIWLGESKFYLDPQAAIKEAFNSVIEHLDPKFLKQEKSLIAGKIPDDLPNREAVARAFSDRERLDTLISHGIFPILIAYDSNSVRNYSSEKTYLENLASELAPLKKFAEEAKLPHPITIQILAIPLGDKADFQERFDARLKGFFT</sequence>
<comment type="caution">
    <text evidence="2">The sequence shown here is derived from an EMBL/GenBank/DDBJ whole genome shotgun (WGS) entry which is preliminary data.</text>
</comment>
<evidence type="ECO:0000313" key="3">
    <source>
        <dbReference type="Proteomes" id="UP001589799"/>
    </source>
</evidence>
<dbReference type="EMBL" id="JBHLWE010000018">
    <property type="protein sequence ID" value="MFC0340535.1"/>
    <property type="molecule type" value="Genomic_DNA"/>
</dbReference>
<dbReference type="Proteomes" id="UP001589799">
    <property type="component" value="Unassembled WGS sequence"/>
</dbReference>
<dbReference type="RefSeq" id="WP_377698195.1">
    <property type="nucleotide sequence ID" value="NZ_JBHLWE010000018.1"/>
</dbReference>
<evidence type="ECO:0000259" key="1">
    <source>
        <dbReference type="Pfam" id="PF08878"/>
    </source>
</evidence>
<reference evidence="2 3" key="1">
    <citation type="submission" date="2024-09" db="EMBL/GenBank/DDBJ databases">
        <authorList>
            <person name="Sun Q."/>
            <person name="Mori K."/>
        </authorList>
    </citation>
    <scope>NUCLEOTIDE SEQUENCE [LARGE SCALE GENOMIC DNA]</scope>
    <source>
        <strain evidence="2 3">KCTC 22789</strain>
    </source>
</reference>
<accession>A0ABV6I2T5</accession>
<keyword evidence="3" id="KW-1185">Reference proteome</keyword>
<protein>
    <submittedName>
        <fullName evidence="2">DUF1837 domain-containing protein</fullName>
    </submittedName>
</protein>
<dbReference type="InterPro" id="IPR014976">
    <property type="entry name" value="AbpA_HamA_C"/>
</dbReference>
<dbReference type="Pfam" id="PF08878">
    <property type="entry name" value="HamA"/>
    <property type="match status" value="1"/>
</dbReference>
<evidence type="ECO:0000313" key="2">
    <source>
        <dbReference type="EMBL" id="MFC0340535.1"/>
    </source>
</evidence>
<gene>
    <name evidence="2" type="ORF">ACFFII_07125</name>
</gene>
<proteinExistence type="predicted"/>
<feature type="domain" description="Anti-bacteriophage protein A/HamA C-terminal" evidence="1">
    <location>
        <begin position="17"/>
        <end position="279"/>
    </location>
</feature>